<dbReference type="PROSITE" id="PS51257">
    <property type="entry name" value="PROKAR_LIPOPROTEIN"/>
    <property type="match status" value="1"/>
</dbReference>
<keyword evidence="6" id="KW-0449">Lipoprotein</keyword>
<evidence type="ECO:0000313" key="9">
    <source>
        <dbReference type="Proteomes" id="UP000715965"/>
    </source>
</evidence>
<dbReference type="Proteomes" id="UP000715965">
    <property type="component" value="Unassembled WGS sequence"/>
</dbReference>
<keyword evidence="3" id="KW-0472">Membrane</keyword>
<feature type="region of interest" description="Disordered" evidence="7">
    <location>
        <begin position="47"/>
        <end position="67"/>
    </location>
</feature>
<evidence type="ECO:0000256" key="1">
    <source>
        <dbReference type="ARBA" id="ARBA00004459"/>
    </source>
</evidence>
<dbReference type="EMBL" id="JADDOJ010000014">
    <property type="protein sequence ID" value="MBE7940027.1"/>
    <property type="molecule type" value="Genomic_DNA"/>
</dbReference>
<name>A0ABR9SD92_9BURK</name>
<keyword evidence="5" id="KW-0998">Cell outer membrane</keyword>
<comment type="subcellular location">
    <subcellularLocation>
        <location evidence="1">Cell outer membrane</location>
        <topology evidence="1">Lipid-anchor</topology>
    </subcellularLocation>
</comment>
<accession>A0ABR9SD92</accession>
<evidence type="ECO:0000256" key="6">
    <source>
        <dbReference type="ARBA" id="ARBA00023288"/>
    </source>
</evidence>
<keyword evidence="4" id="KW-0564">Palmitate</keyword>
<keyword evidence="2" id="KW-0732">Signal</keyword>
<evidence type="ECO:0000256" key="7">
    <source>
        <dbReference type="SAM" id="MobiDB-lite"/>
    </source>
</evidence>
<evidence type="ECO:0000256" key="4">
    <source>
        <dbReference type="ARBA" id="ARBA00023139"/>
    </source>
</evidence>
<dbReference type="InterPro" id="IPR032831">
    <property type="entry name" value="LptM_cons"/>
</dbReference>
<sequence>MRGRRVARLCLLLCVGALLGACGQRGPLYIPSGEASAQRATLPQVLNPLRAASNPSTAGAPAQPTQP</sequence>
<organism evidence="8 9">
    <name type="scientific">Ramlibacter aquaticus</name>
    <dbReference type="NCBI Taxonomy" id="2780094"/>
    <lineage>
        <taxon>Bacteria</taxon>
        <taxon>Pseudomonadati</taxon>
        <taxon>Pseudomonadota</taxon>
        <taxon>Betaproteobacteria</taxon>
        <taxon>Burkholderiales</taxon>
        <taxon>Comamonadaceae</taxon>
        <taxon>Ramlibacter</taxon>
    </lineage>
</organism>
<reference evidence="8 9" key="1">
    <citation type="submission" date="2020-10" db="EMBL/GenBank/DDBJ databases">
        <title>Draft genome of Ramlibacter aquaticus LMG 30558.</title>
        <authorList>
            <person name="Props R."/>
        </authorList>
    </citation>
    <scope>NUCLEOTIDE SEQUENCE [LARGE SCALE GENOMIC DNA]</scope>
    <source>
        <strain evidence="8 9">LMG 30558</strain>
    </source>
</reference>
<protein>
    <recommendedName>
        <fullName evidence="10">Lipoprotein</fullName>
    </recommendedName>
</protein>
<evidence type="ECO:0008006" key="10">
    <source>
        <dbReference type="Google" id="ProtNLM"/>
    </source>
</evidence>
<feature type="compositionally biased region" description="Polar residues" evidence="7">
    <location>
        <begin position="53"/>
        <end position="67"/>
    </location>
</feature>
<evidence type="ECO:0000256" key="5">
    <source>
        <dbReference type="ARBA" id="ARBA00023237"/>
    </source>
</evidence>
<evidence type="ECO:0000256" key="3">
    <source>
        <dbReference type="ARBA" id="ARBA00023136"/>
    </source>
</evidence>
<keyword evidence="9" id="KW-1185">Reference proteome</keyword>
<comment type="caution">
    <text evidence="8">The sequence shown here is derived from an EMBL/GenBank/DDBJ whole genome shotgun (WGS) entry which is preliminary data.</text>
</comment>
<evidence type="ECO:0000313" key="8">
    <source>
        <dbReference type="EMBL" id="MBE7940027.1"/>
    </source>
</evidence>
<proteinExistence type="predicted"/>
<gene>
    <name evidence="8" type="ORF">IM725_05485</name>
</gene>
<evidence type="ECO:0000256" key="2">
    <source>
        <dbReference type="ARBA" id="ARBA00022729"/>
    </source>
</evidence>
<dbReference type="NCBIfam" id="NF047847">
    <property type="entry name" value="SS_mature_LptM"/>
    <property type="match status" value="1"/>
</dbReference>